<evidence type="ECO:0000313" key="2">
    <source>
        <dbReference type="Proteomes" id="UP000654918"/>
    </source>
</evidence>
<comment type="caution">
    <text evidence="1">The sequence shown here is derived from an EMBL/GenBank/DDBJ whole genome shotgun (WGS) entry which is preliminary data.</text>
</comment>
<evidence type="ECO:0000313" key="1">
    <source>
        <dbReference type="EMBL" id="KAF6822340.1"/>
    </source>
</evidence>
<dbReference type="EMBL" id="WIGO01000239">
    <property type="protein sequence ID" value="KAF6822340.1"/>
    <property type="molecule type" value="Genomic_DNA"/>
</dbReference>
<keyword evidence="2" id="KW-1185">Reference proteome</keyword>
<proteinExistence type="predicted"/>
<name>A0A8H6K088_9PEZI</name>
<reference evidence="1" key="1">
    <citation type="journal article" date="2020" name="Phytopathology">
        <title>Genome Sequence Resources of Colletotrichum truncatum, C. plurivorum, C. musicola, and C. sojae: Four Species Pathogenic to Soybean (Glycine max).</title>
        <authorList>
            <person name="Rogerio F."/>
            <person name="Boufleur T.R."/>
            <person name="Ciampi-Guillardi M."/>
            <person name="Sukno S.A."/>
            <person name="Thon M.R."/>
            <person name="Massola Junior N.S."/>
            <person name="Baroncelli R."/>
        </authorList>
    </citation>
    <scope>NUCLEOTIDE SEQUENCE</scope>
    <source>
        <strain evidence="1">LFN00145</strain>
    </source>
</reference>
<sequence length="223" mass="26127">MESSETFTSINQWALKRSYDCPVLYRMWQPETEVFPSLNDAMDKGNVFRNTAPYIYYTGRKFRFDAMIDSSGDTEFIRSMHFWTMRSLNQMGHHEALLCHVKVYLAATRLCIEDLAQLSLKRLQTCLYYVPITERVAADIFLLFADLDRCEQQGEDTDDVKYELLRYMIAHHEVLSELAAYSFCLDHYPGVARDLVLLINELIRAGTPEEEEEEEEEDSWTED</sequence>
<dbReference type="AlphaFoldDB" id="A0A8H6K088"/>
<accession>A0A8H6K088</accession>
<gene>
    <name evidence="1" type="ORF">CPLU01_12077</name>
</gene>
<dbReference type="Proteomes" id="UP000654918">
    <property type="component" value="Unassembled WGS sequence"/>
</dbReference>
<organism evidence="1 2">
    <name type="scientific">Colletotrichum plurivorum</name>
    <dbReference type="NCBI Taxonomy" id="2175906"/>
    <lineage>
        <taxon>Eukaryota</taxon>
        <taxon>Fungi</taxon>
        <taxon>Dikarya</taxon>
        <taxon>Ascomycota</taxon>
        <taxon>Pezizomycotina</taxon>
        <taxon>Sordariomycetes</taxon>
        <taxon>Hypocreomycetidae</taxon>
        <taxon>Glomerellales</taxon>
        <taxon>Glomerellaceae</taxon>
        <taxon>Colletotrichum</taxon>
        <taxon>Colletotrichum orchidearum species complex</taxon>
    </lineage>
</organism>
<protein>
    <submittedName>
        <fullName evidence="1">Uncharacterized protein</fullName>
    </submittedName>
</protein>